<feature type="signal peptide" evidence="1">
    <location>
        <begin position="1"/>
        <end position="24"/>
    </location>
</feature>
<keyword evidence="1" id="KW-0732">Signal</keyword>
<evidence type="ECO:0000313" key="2">
    <source>
        <dbReference type="EMBL" id="QZD88284.1"/>
    </source>
</evidence>
<name>A0ABX8ZH81_9SPHN</name>
<organism evidence="2 3">
    <name type="scientific">Qipengyuania psychrotolerans</name>
    <dbReference type="NCBI Taxonomy" id="2867238"/>
    <lineage>
        <taxon>Bacteria</taxon>
        <taxon>Pseudomonadati</taxon>
        <taxon>Pseudomonadota</taxon>
        <taxon>Alphaproteobacteria</taxon>
        <taxon>Sphingomonadales</taxon>
        <taxon>Erythrobacteraceae</taxon>
        <taxon>Qipengyuania</taxon>
    </lineage>
</organism>
<gene>
    <name evidence="2" type="ORF">K3166_06365</name>
</gene>
<feature type="chain" id="PRO_5047310390" description="DUF1311 domain-containing protein" evidence="1">
    <location>
        <begin position="25"/>
        <end position="267"/>
    </location>
</feature>
<evidence type="ECO:0000256" key="1">
    <source>
        <dbReference type="SAM" id="SignalP"/>
    </source>
</evidence>
<dbReference type="RefSeq" id="WP_221423815.1">
    <property type="nucleotide sequence ID" value="NZ_CP081297.1"/>
</dbReference>
<sequence>MRKRSRHILLAGLFAVGASPLLSAQETEAQSALIDAAFERAKSASGAIEIEAISCTRDQRQIVELRGAELRFPCMLQELVQDADDASMVVTLLLAEAPPVPQQAFTKDRSIADTAAAIGIAVAGAQLDPDTDAKRIERFEREDERAPITPLATYLPRNSDTYRAEIARVDSEIGDRRTEQRASERMQERAAEERAEALQRQAQYQSVTDFMNLANAQDFCVADGRAILARAIEYSTSPLAQDRMVGLWADDRRNALQAYLNDVSRCV</sequence>
<accession>A0ABX8ZH81</accession>
<evidence type="ECO:0008006" key="4">
    <source>
        <dbReference type="Google" id="ProtNLM"/>
    </source>
</evidence>
<protein>
    <recommendedName>
        <fullName evidence="4">DUF1311 domain-containing protein</fullName>
    </recommendedName>
</protein>
<proteinExistence type="predicted"/>
<dbReference type="Proteomes" id="UP000824280">
    <property type="component" value="Chromosome"/>
</dbReference>
<dbReference type="EMBL" id="CP081297">
    <property type="protein sequence ID" value="QZD88284.1"/>
    <property type="molecule type" value="Genomic_DNA"/>
</dbReference>
<keyword evidence="3" id="KW-1185">Reference proteome</keyword>
<evidence type="ECO:0000313" key="3">
    <source>
        <dbReference type="Proteomes" id="UP000824280"/>
    </source>
</evidence>
<reference evidence="2 3" key="1">
    <citation type="submission" date="2021-08" db="EMBL/GenBank/DDBJ databases">
        <title>Comparative Genomics Analysis of the Genus Qipengyuania Reveals Extensive Genetic Diversity and Metabolic Versatility, Including the Description of Fifteen Novel Species.</title>
        <authorList>
            <person name="Liu Y."/>
        </authorList>
    </citation>
    <scope>NUCLEOTIDE SEQUENCE [LARGE SCALE GENOMIC DNA]</scope>
    <source>
        <strain evidence="2 3">1XM2-8</strain>
    </source>
</reference>